<feature type="region of interest" description="Disordered" evidence="1">
    <location>
        <begin position="46"/>
        <end position="76"/>
    </location>
</feature>
<dbReference type="Proteomes" id="UP000078340">
    <property type="component" value="Unassembled WGS sequence"/>
</dbReference>
<evidence type="ECO:0000313" key="2">
    <source>
        <dbReference type="EMBL" id="OAQ90274.1"/>
    </source>
</evidence>
<name>A0A179HJU5_PURLI</name>
<gene>
    <name evidence="2" type="ORF">VFPFJ_04433</name>
</gene>
<evidence type="ECO:0000256" key="1">
    <source>
        <dbReference type="SAM" id="MobiDB-lite"/>
    </source>
</evidence>
<dbReference type="EMBL" id="LSBI01000004">
    <property type="protein sequence ID" value="OAQ90274.1"/>
    <property type="molecule type" value="Genomic_DNA"/>
</dbReference>
<proteinExistence type="predicted"/>
<dbReference type="AlphaFoldDB" id="A0A179HJU5"/>
<accession>A0A179HJU5</accession>
<comment type="caution">
    <text evidence="2">The sequence shown here is derived from an EMBL/GenBank/DDBJ whole genome shotgun (WGS) entry which is preliminary data.</text>
</comment>
<sequence>MPSPSLFNPPAGQLHVRCDSKDVLRHGLPVAPCIHTLKAARPTRRTASALDNVIQVRRPATSPPSTTLPRAPPERARDKKFESCALALAPAVAAAPAPRPARQQTWPCR</sequence>
<evidence type="ECO:0000313" key="3">
    <source>
        <dbReference type="Proteomes" id="UP000078340"/>
    </source>
</evidence>
<protein>
    <submittedName>
        <fullName evidence="2">Uncharacterized protein</fullName>
    </submittedName>
</protein>
<reference evidence="2 3" key="1">
    <citation type="submission" date="2016-02" db="EMBL/GenBank/DDBJ databases">
        <title>Biosynthesis of antibiotic leucinostatins and their inhibition on Phytophthora in bio-control Purpureocillium lilacinum.</title>
        <authorList>
            <person name="Wang G."/>
            <person name="Liu Z."/>
            <person name="Lin R."/>
            <person name="Li E."/>
            <person name="Mao Z."/>
            <person name="Ling J."/>
            <person name="Yin W."/>
            <person name="Xie B."/>
        </authorList>
    </citation>
    <scope>NUCLEOTIDE SEQUENCE [LARGE SCALE GENOMIC DNA]</scope>
    <source>
        <strain evidence="2">PLFJ-1</strain>
    </source>
</reference>
<organism evidence="2 3">
    <name type="scientific">Purpureocillium lilacinum</name>
    <name type="common">Paecilomyces lilacinus</name>
    <dbReference type="NCBI Taxonomy" id="33203"/>
    <lineage>
        <taxon>Eukaryota</taxon>
        <taxon>Fungi</taxon>
        <taxon>Dikarya</taxon>
        <taxon>Ascomycota</taxon>
        <taxon>Pezizomycotina</taxon>
        <taxon>Sordariomycetes</taxon>
        <taxon>Hypocreomycetidae</taxon>
        <taxon>Hypocreales</taxon>
        <taxon>Ophiocordycipitaceae</taxon>
        <taxon>Purpureocillium</taxon>
    </lineage>
</organism>